<dbReference type="Gene3D" id="3.30.200.20">
    <property type="entry name" value="Phosphorylase Kinase, domain 1"/>
    <property type="match status" value="1"/>
</dbReference>
<dbReference type="SUPFAM" id="SSF53822">
    <property type="entry name" value="Periplasmic binding protein-like I"/>
    <property type="match status" value="1"/>
</dbReference>
<dbReference type="InterPro" id="IPR028082">
    <property type="entry name" value="Peripla_BP_I"/>
</dbReference>
<dbReference type="CDD" id="cd06342">
    <property type="entry name" value="PBP1_ABC_LIVBP-like"/>
    <property type="match status" value="1"/>
</dbReference>
<evidence type="ECO:0000256" key="7">
    <source>
        <dbReference type="PROSITE-ProRule" id="PRU10141"/>
    </source>
</evidence>
<dbReference type="InterPro" id="IPR028081">
    <property type="entry name" value="Leu-bd"/>
</dbReference>
<evidence type="ECO:0000256" key="4">
    <source>
        <dbReference type="ARBA" id="ARBA00022741"/>
    </source>
</evidence>
<dbReference type="InterPro" id="IPR017441">
    <property type="entry name" value="Protein_kinase_ATP_BS"/>
</dbReference>
<evidence type="ECO:0000256" key="2">
    <source>
        <dbReference type="ARBA" id="ARBA00022679"/>
    </source>
</evidence>
<evidence type="ECO:0000259" key="8">
    <source>
        <dbReference type="PROSITE" id="PS50011"/>
    </source>
</evidence>
<evidence type="ECO:0000313" key="9">
    <source>
        <dbReference type="EMBL" id="MFE9600528.1"/>
    </source>
</evidence>
<feature type="domain" description="Protein kinase" evidence="8">
    <location>
        <begin position="15"/>
        <end position="276"/>
    </location>
</feature>
<dbReference type="CDD" id="cd14014">
    <property type="entry name" value="STKc_PknB_like"/>
    <property type="match status" value="1"/>
</dbReference>
<gene>
    <name evidence="9" type="ORF">ACFYNQ_18375</name>
</gene>
<dbReference type="InterPro" id="IPR011009">
    <property type="entry name" value="Kinase-like_dom_sf"/>
</dbReference>
<keyword evidence="4 7" id="KW-0547">Nucleotide-binding</keyword>
<proteinExistence type="inferred from homology"/>
<dbReference type="Gene3D" id="3.40.50.2300">
    <property type="match status" value="2"/>
</dbReference>
<sequence>MRPLKAGDPPFVGGYRLLGRLGSGGMGVVYLARSTGGALAALKVIRAEYAADHGFRARFRREAEAAEGLTGRWLVPVVAADPGAGEPWLATAFVPGPSLAEAVTLHGPLPVRTVRALGARLAEALTEVHAAGLVHRDVKPGNVLLALDGPRLIDFGIARTGGDTALTASDVVIGSPGYLSPEQARAGAGPVGPPSDVFSLGCVLAYAATGRRPFGTGTPAAVVFRTVHEEPDLEAVPQALVPLLTDCLAKDPAARPTAREVCEALAGESGQDGDWLPPALPRLIAERSAAVLALPDPEPDPATLLLPPERPALSRRRLLTLGSAAGVVVTGGGLAAWAAGRTGNSGGGTAGRPLPRYAVGLHADLSGTGRAVGRAQERGARLAVAEFNSRADRAFDLTLTVRDDGGQAKRAEAVAEKFVADRTVYAVIGPTGDASSTKAVVARYERALLPLVTVSSGTDAFTALLDRVFFQLRPEEGNLSTALIYYLTDNAKSRRTAVIDDRAAGRLGWEIVKDLTDWPPSEGTTTSHEVPAASADFGPAATAVLAAEAQAVVYAGDSPHRGALCARALEQAGFKGTRMATEPVLQSGFLTEAGAAAEGWVFGTSYVDPARLPAAARFVASYRKRFGVRAVEPFAVEAYDALLFVAQGLRALGAAGVERGAMVQRLRASTYKGLAKTVRFDAATGQFHWADGLFLHRVENGGPRFLGRYDKVGRT</sequence>
<accession>A0ABW6M307</accession>
<dbReference type="SUPFAM" id="SSF56112">
    <property type="entry name" value="Protein kinase-like (PK-like)"/>
    <property type="match status" value="1"/>
</dbReference>
<keyword evidence="5 9" id="KW-0418">Kinase</keyword>
<organism evidence="9 10">
    <name type="scientific">Streptomyces hokutonensis</name>
    <dbReference type="NCBI Taxonomy" id="1306990"/>
    <lineage>
        <taxon>Bacteria</taxon>
        <taxon>Bacillati</taxon>
        <taxon>Actinomycetota</taxon>
        <taxon>Actinomycetes</taxon>
        <taxon>Kitasatosporales</taxon>
        <taxon>Streptomycetaceae</taxon>
        <taxon>Streptomyces</taxon>
    </lineage>
</organism>
<dbReference type="PROSITE" id="PS00108">
    <property type="entry name" value="PROTEIN_KINASE_ST"/>
    <property type="match status" value="1"/>
</dbReference>
<dbReference type="SMART" id="SM00220">
    <property type="entry name" value="S_TKc"/>
    <property type="match status" value="1"/>
</dbReference>
<comment type="caution">
    <text evidence="9">The sequence shown here is derived from an EMBL/GenBank/DDBJ whole genome shotgun (WGS) entry which is preliminary data.</text>
</comment>
<dbReference type="GO" id="GO:0016301">
    <property type="term" value="F:kinase activity"/>
    <property type="evidence" value="ECO:0007669"/>
    <property type="project" value="UniProtKB-KW"/>
</dbReference>
<comment type="similarity">
    <text evidence="1">Belongs to the leucine-binding protein family.</text>
</comment>
<feature type="binding site" evidence="7">
    <location>
        <position position="43"/>
    </location>
    <ligand>
        <name>ATP</name>
        <dbReference type="ChEBI" id="CHEBI:30616"/>
    </ligand>
</feature>
<dbReference type="EMBL" id="JBIAHM010000006">
    <property type="protein sequence ID" value="MFE9600528.1"/>
    <property type="molecule type" value="Genomic_DNA"/>
</dbReference>
<dbReference type="Pfam" id="PF13458">
    <property type="entry name" value="Peripla_BP_6"/>
    <property type="match status" value="1"/>
</dbReference>
<dbReference type="InterPro" id="IPR000719">
    <property type="entry name" value="Prot_kinase_dom"/>
</dbReference>
<keyword evidence="3" id="KW-0732">Signal</keyword>
<evidence type="ECO:0000256" key="3">
    <source>
        <dbReference type="ARBA" id="ARBA00022729"/>
    </source>
</evidence>
<dbReference type="PROSITE" id="PS50011">
    <property type="entry name" value="PROTEIN_KINASE_DOM"/>
    <property type="match status" value="1"/>
</dbReference>
<keyword evidence="10" id="KW-1185">Reference proteome</keyword>
<protein>
    <submittedName>
        <fullName evidence="9">Bifunctional serine/threonine-protein kinase/ABC transporter substrate-binding protein</fullName>
    </submittedName>
</protein>
<dbReference type="Gene3D" id="1.10.510.10">
    <property type="entry name" value="Transferase(Phosphotransferase) domain 1"/>
    <property type="match status" value="1"/>
</dbReference>
<dbReference type="PANTHER" id="PTHR43289">
    <property type="entry name" value="MITOGEN-ACTIVATED PROTEIN KINASE KINASE KINASE 20-RELATED"/>
    <property type="match status" value="1"/>
</dbReference>
<dbReference type="InterPro" id="IPR008271">
    <property type="entry name" value="Ser/Thr_kinase_AS"/>
</dbReference>
<evidence type="ECO:0000256" key="1">
    <source>
        <dbReference type="ARBA" id="ARBA00010062"/>
    </source>
</evidence>
<keyword evidence="6 7" id="KW-0067">ATP-binding</keyword>
<evidence type="ECO:0000313" key="10">
    <source>
        <dbReference type="Proteomes" id="UP001601303"/>
    </source>
</evidence>
<keyword evidence="2" id="KW-0808">Transferase</keyword>
<dbReference type="Proteomes" id="UP001601303">
    <property type="component" value="Unassembled WGS sequence"/>
</dbReference>
<evidence type="ECO:0000256" key="5">
    <source>
        <dbReference type="ARBA" id="ARBA00022777"/>
    </source>
</evidence>
<name>A0ABW6M307_9ACTN</name>
<reference evidence="9 10" key="1">
    <citation type="submission" date="2024-10" db="EMBL/GenBank/DDBJ databases">
        <title>The Natural Products Discovery Center: Release of the First 8490 Sequenced Strains for Exploring Actinobacteria Biosynthetic Diversity.</title>
        <authorList>
            <person name="Kalkreuter E."/>
            <person name="Kautsar S.A."/>
            <person name="Yang D."/>
            <person name="Bader C.D."/>
            <person name="Teijaro C.N."/>
            <person name="Fluegel L."/>
            <person name="Davis C.M."/>
            <person name="Simpson J.R."/>
            <person name="Lauterbach L."/>
            <person name="Steele A.D."/>
            <person name="Gui C."/>
            <person name="Meng S."/>
            <person name="Li G."/>
            <person name="Viehrig K."/>
            <person name="Ye F."/>
            <person name="Su P."/>
            <person name="Kiefer A.F."/>
            <person name="Nichols A."/>
            <person name="Cepeda A.J."/>
            <person name="Yan W."/>
            <person name="Fan B."/>
            <person name="Jiang Y."/>
            <person name="Adhikari A."/>
            <person name="Zheng C.-J."/>
            <person name="Schuster L."/>
            <person name="Cowan T.M."/>
            <person name="Smanski M.J."/>
            <person name="Chevrette M.G."/>
            <person name="De Carvalho L.P.S."/>
            <person name="Shen B."/>
        </authorList>
    </citation>
    <scope>NUCLEOTIDE SEQUENCE [LARGE SCALE GENOMIC DNA]</scope>
    <source>
        <strain evidence="9 10">NPDC006488</strain>
    </source>
</reference>
<dbReference type="PROSITE" id="PS00107">
    <property type="entry name" value="PROTEIN_KINASE_ATP"/>
    <property type="match status" value="1"/>
</dbReference>
<evidence type="ECO:0000256" key="6">
    <source>
        <dbReference type="ARBA" id="ARBA00022840"/>
    </source>
</evidence>
<dbReference type="Pfam" id="PF00069">
    <property type="entry name" value="Pkinase"/>
    <property type="match status" value="1"/>
</dbReference>
<dbReference type="PANTHER" id="PTHR43289:SF34">
    <property type="entry name" value="SERINE_THREONINE-PROTEIN KINASE YBDM-RELATED"/>
    <property type="match status" value="1"/>
</dbReference>
<dbReference type="RefSeq" id="WP_388107635.1">
    <property type="nucleotide sequence ID" value="NZ_JBIAHM010000006.1"/>
</dbReference>